<dbReference type="InterPro" id="IPR014748">
    <property type="entry name" value="Enoyl-CoA_hydra_C"/>
</dbReference>
<proteinExistence type="predicted"/>
<protein>
    <submittedName>
        <fullName evidence="2">Putative enoyl-CoA hydratase echA8</fullName>
        <ecNumber evidence="2">4.2.1.17</ecNumber>
    </submittedName>
</protein>
<accession>A0A1J5SN58</accession>
<dbReference type="GO" id="GO:0006635">
    <property type="term" value="P:fatty acid beta-oxidation"/>
    <property type="evidence" value="ECO:0007669"/>
    <property type="project" value="TreeGrafter"/>
</dbReference>
<dbReference type="Gene3D" id="3.90.226.10">
    <property type="entry name" value="2-enoyl-CoA Hydratase, Chain A, domain 1"/>
    <property type="match status" value="1"/>
</dbReference>
<dbReference type="EMBL" id="MLJW01000024">
    <property type="protein sequence ID" value="OIR09911.1"/>
    <property type="molecule type" value="Genomic_DNA"/>
</dbReference>
<dbReference type="EC" id="4.2.1.17" evidence="2"/>
<dbReference type="AlphaFoldDB" id="A0A1J5SN58"/>
<comment type="caution">
    <text evidence="2">The sequence shown here is derived from an EMBL/GenBank/DDBJ whole genome shotgun (WGS) entry which is preliminary data.</text>
</comment>
<evidence type="ECO:0000313" key="2">
    <source>
        <dbReference type="EMBL" id="OIR09911.1"/>
    </source>
</evidence>
<dbReference type="GO" id="GO:0004300">
    <property type="term" value="F:enoyl-CoA hydratase activity"/>
    <property type="evidence" value="ECO:0007669"/>
    <property type="project" value="UniProtKB-EC"/>
</dbReference>
<dbReference type="SUPFAM" id="SSF52096">
    <property type="entry name" value="ClpP/crotonase"/>
    <property type="match status" value="1"/>
</dbReference>
<dbReference type="InterPro" id="IPR029045">
    <property type="entry name" value="ClpP/crotonase-like_dom_sf"/>
</dbReference>
<name>A0A1J5SN58_9ZZZZ</name>
<reference evidence="2" key="1">
    <citation type="submission" date="2016-10" db="EMBL/GenBank/DDBJ databases">
        <title>Sequence of Gallionella enrichment culture.</title>
        <authorList>
            <person name="Poehlein A."/>
            <person name="Muehling M."/>
            <person name="Daniel R."/>
        </authorList>
    </citation>
    <scope>NUCLEOTIDE SEQUENCE</scope>
</reference>
<dbReference type="Gene3D" id="1.10.12.10">
    <property type="entry name" value="Lyase 2-enoyl-coa Hydratase, Chain A, domain 2"/>
    <property type="match status" value="1"/>
</dbReference>
<dbReference type="PANTHER" id="PTHR11941:SF54">
    <property type="entry name" value="ENOYL-COA HYDRATASE, MITOCHONDRIAL"/>
    <property type="match status" value="1"/>
</dbReference>
<dbReference type="Pfam" id="PF00378">
    <property type="entry name" value="ECH_1"/>
    <property type="match status" value="1"/>
</dbReference>
<evidence type="ECO:0000256" key="1">
    <source>
        <dbReference type="ARBA" id="ARBA00023239"/>
    </source>
</evidence>
<dbReference type="CDD" id="cd06558">
    <property type="entry name" value="crotonase-like"/>
    <property type="match status" value="1"/>
</dbReference>
<gene>
    <name evidence="2" type="primary">echA8_1</name>
    <name evidence="2" type="ORF">GALL_78320</name>
</gene>
<dbReference type="PANTHER" id="PTHR11941">
    <property type="entry name" value="ENOYL-COA HYDRATASE-RELATED"/>
    <property type="match status" value="1"/>
</dbReference>
<dbReference type="InterPro" id="IPR001753">
    <property type="entry name" value="Enoyl-CoA_hydra/iso"/>
</dbReference>
<organism evidence="2">
    <name type="scientific">mine drainage metagenome</name>
    <dbReference type="NCBI Taxonomy" id="410659"/>
    <lineage>
        <taxon>unclassified sequences</taxon>
        <taxon>metagenomes</taxon>
        <taxon>ecological metagenomes</taxon>
    </lineage>
</organism>
<keyword evidence="1 2" id="KW-0456">Lyase</keyword>
<sequence length="259" mass="27530">MSAVIEVSREGMVATVMLNRPDRMNALNLPIWHGLAEAFTTLNADDSLRCVVLRGASEQAFAPGADITEFDSLRADAAQAKAYDAVMRRALALVAACPHPTLAQIYGPCVGGGLELAAQCDLRLSAASGRFGVPVGKISVVMGQPEIAGILRLVGPARALEILLEARVFGAAEALAMGLVHRVVPDEALAGEVAATVGRITANAPLVNRWHKQFVRRLQEDAPLGPEGLDQAYDFLSTADYREGMAAFAAKRRPDFQGK</sequence>